<keyword evidence="1" id="KW-0472">Membrane</keyword>
<dbReference type="RefSeq" id="WP_254090364.1">
    <property type="nucleotide sequence ID" value="NZ_JAHESC010000014.1"/>
</dbReference>
<proteinExistence type="predicted"/>
<gene>
    <name evidence="2" type="ORF">KK078_11200</name>
</gene>
<keyword evidence="3" id="KW-1185">Reference proteome</keyword>
<feature type="transmembrane region" description="Helical" evidence="1">
    <location>
        <begin position="35"/>
        <end position="51"/>
    </location>
</feature>
<accession>A0AAP2DA09</accession>
<evidence type="ECO:0000313" key="2">
    <source>
        <dbReference type="EMBL" id="MBT1687130.1"/>
    </source>
</evidence>
<feature type="transmembrane region" description="Helical" evidence="1">
    <location>
        <begin position="96"/>
        <end position="116"/>
    </location>
</feature>
<keyword evidence="1" id="KW-0812">Transmembrane</keyword>
<evidence type="ECO:0000313" key="3">
    <source>
        <dbReference type="Proteomes" id="UP001319180"/>
    </source>
</evidence>
<sequence>MKKSIISLIVLVVTVVSFVIDVAAAAVSGNMANGLILFLCVVELFTCWIAYQVVQGKGWAIVALLVYYGLRSFNIYGESFRFYSKTGLNIEVRLGGTVAINVITFLCFVLLIRELAKINLAPPKRL</sequence>
<dbReference type="EMBL" id="JAHESC010000014">
    <property type="protein sequence ID" value="MBT1687130.1"/>
    <property type="molecule type" value="Genomic_DNA"/>
</dbReference>
<reference evidence="2 3" key="1">
    <citation type="submission" date="2021-05" db="EMBL/GenBank/DDBJ databases">
        <title>A Polyphasic approach of four new species of the genus Ohtaekwangia: Ohtaekwangia histidinii sp. nov., Ohtaekwangia cretensis sp. nov., Ohtaekwangia indiensis sp. nov., Ohtaekwangia reichenbachii sp. nov. from diverse environment.</title>
        <authorList>
            <person name="Octaviana S."/>
        </authorList>
    </citation>
    <scope>NUCLEOTIDE SEQUENCE [LARGE SCALE GENOMIC DNA]</scope>
    <source>
        <strain evidence="2 3">PWU37</strain>
    </source>
</reference>
<dbReference type="AlphaFoldDB" id="A0AAP2DA09"/>
<dbReference type="Proteomes" id="UP001319180">
    <property type="component" value="Unassembled WGS sequence"/>
</dbReference>
<organism evidence="2 3">
    <name type="scientific">Dawidia soli</name>
    <dbReference type="NCBI Taxonomy" id="2782352"/>
    <lineage>
        <taxon>Bacteria</taxon>
        <taxon>Pseudomonadati</taxon>
        <taxon>Bacteroidota</taxon>
        <taxon>Cytophagia</taxon>
        <taxon>Cytophagales</taxon>
        <taxon>Chryseotaleaceae</taxon>
        <taxon>Dawidia</taxon>
    </lineage>
</organism>
<evidence type="ECO:0000256" key="1">
    <source>
        <dbReference type="SAM" id="Phobius"/>
    </source>
</evidence>
<feature type="transmembrane region" description="Helical" evidence="1">
    <location>
        <begin position="58"/>
        <end position="76"/>
    </location>
</feature>
<comment type="caution">
    <text evidence="2">The sequence shown here is derived from an EMBL/GenBank/DDBJ whole genome shotgun (WGS) entry which is preliminary data.</text>
</comment>
<protein>
    <submittedName>
        <fullName evidence="2">Uncharacterized protein</fullName>
    </submittedName>
</protein>
<keyword evidence="1" id="KW-1133">Transmembrane helix</keyword>
<name>A0AAP2DA09_9BACT</name>